<evidence type="ECO:0000256" key="10">
    <source>
        <dbReference type="HAMAP-Rule" id="MF_00019"/>
    </source>
</evidence>
<sequence length="343" mass="36364">MSGMIRIAVDAMSGDHGSAVAVDAAIESLRRHEDIVLRLVGDSASLETQIADRRKRATASGAFDRLEVVHAGEVVDMCESPARALRQKKDSSMRVAVNLVQSGEADACVSAGNTGALMATARFVLKTLSGIDRPAIISPIPSRDGHTLMLDLGASAESTPEQLFQFAVMGAVLAQAVHGIEQPRVGLLNIGAEEIKGNQQIKDAGRLLAASGLNYIGFVEGDDIYIGDVDVVVCDGFVGNVALKTSEGLGKLIAQYLREEFARNWLTKASAVLAMPVLRAFRDRVDPRQYNGATLVGLQGTVVKSHGDADATAFASAIGVARLEVAQSVPRRIREQLAHNLGE</sequence>
<dbReference type="eggNOG" id="COG0416">
    <property type="taxonomic scope" value="Bacteria"/>
</dbReference>
<comment type="catalytic activity">
    <reaction evidence="1 10">
        <text>a fatty acyl-[ACP] + phosphate = an acyl phosphate + holo-[ACP]</text>
        <dbReference type="Rhea" id="RHEA:42292"/>
        <dbReference type="Rhea" id="RHEA-COMP:9685"/>
        <dbReference type="Rhea" id="RHEA-COMP:14125"/>
        <dbReference type="ChEBI" id="CHEBI:43474"/>
        <dbReference type="ChEBI" id="CHEBI:59918"/>
        <dbReference type="ChEBI" id="CHEBI:64479"/>
        <dbReference type="ChEBI" id="CHEBI:138651"/>
        <dbReference type="EC" id="2.3.1.274"/>
    </reaction>
</comment>
<dbReference type="PANTHER" id="PTHR30100">
    <property type="entry name" value="FATTY ACID/PHOSPHOLIPID SYNTHESIS PROTEIN PLSX"/>
    <property type="match status" value="1"/>
</dbReference>
<dbReference type="STRING" id="1304275.C41B8_12559"/>
<evidence type="ECO:0000256" key="4">
    <source>
        <dbReference type="ARBA" id="ARBA00022679"/>
    </source>
</evidence>
<gene>
    <name evidence="10" type="primary">plsX</name>
    <name evidence="11" type="ORF">C41B8_12559</name>
</gene>
<dbReference type="PANTHER" id="PTHR30100:SF1">
    <property type="entry name" value="PHOSPHATE ACYLTRANSFERASE"/>
    <property type="match status" value="1"/>
</dbReference>
<proteinExistence type="inferred from homology"/>
<dbReference type="Gene3D" id="3.40.718.10">
    <property type="entry name" value="Isopropylmalate Dehydrogenase"/>
    <property type="match status" value="1"/>
</dbReference>
<keyword evidence="6 10" id="KW-0594">Phospholipid biosynthesis</keyword>
<comment type="subcellular location">
    <subcellularLocation>
        <location evidence="10">Cytoplasm</location>
    </subcellularLocation>
    <text evidence="10">Associated with the membrane possibly through PlsY.</text>
</comment>
<evidence type="ECO:0000256" key="9">
    <source>
        <dbReference type="ARBA" id="ARBA00046608"/>
    </source>
</evidence>
<accession>A0A084IJM1</accession>
<dbReference type="GO" id="GO:0006633">
    <property type="term" value="P:fatty acid biosynthetic process"/>
    <property type="evidence" value="ECO:0007669"/>
    <property type="project" value="UniProtKB-UniRule"/>
</dbReference>
<comment type="subunit">
    <text evidence="9 10">Homodimer. Probably interacts with PlsY.</text>
</comment>
<dbReference type="InterPro" id="IPR012281">
    <property type="entry name" value="Phospholipid_synth_PlsX-like"/>
</dbReference>
<dbReference type="EC" id="2.3.1.274" evidence="8 10"/>
<evidence type="ECO:0000313" key="12">
    <source>
        <dbReference type="Proteomes" id="UP000028302"/>
    </source>
</evidence>
<dbReference type="NCBIfam" id="TIGR00182">
    <property type="entry name" value="plsX"/>
    <property type="match status" value="1"/>
</dbReference>
<dbReference type="GO" id="GO:0005737">
    <property type="term" value="C:cytoplasm"/>
    <property type="evidence" value="ECO:0007669"/>
    <property type="project" value="UniProtKB-SubCell"/>
</dbReference>
<dbReference type="EMBL" id="APNK01000020">
    <property type="protein sequence ID" value="KEZ76905.1"/>
    <property type="molecule type" value="Genomic_DNA"/>
</dbReference>
<evidence type="ECO:0000256" key="1">
    <source>
        <dbReference type="ARBA" id="ARBA00001232"/>
    </source>
</evidence>
<keyword evidence="12" id="KW-1185">Reference proteome</keyword>
<evidence type="ECO:0000256" key="6">
    <source>
        <dbReference type="ARBA" id="ARBA00023209"/>
    </source>
</evidence>
<comment type="function">
    <text evidence="10">Catalyzes the reversible formation of acyl-phosphate (acyl-PO(4)) from acyl-[acyl-carrier-protein] (acyl-ACP). This enzyme utilizes acyl-ACP as fatty acyl donor, but not acyl-CoA.</text>
</comment>
<dbReference type="RefSeq" id="WP_037338745.1">
    <property type="nucleotide sequence ID" value="NZ_APNK01000020.1"/>
</dbReference>
<dbReference type="Pfam" id="PF02504">
    <property type="entry name" value="FA_synthesis"/>
    <property type="match status" value="1"/>
</dbReference>
<dbReference type="OrthoDB" id="9806408at2"/>
<evidence type="ECO:0000256" key="5">
    <source>
        <dbReference type="ARBA" id="ARBA00023098"/>
    </source>
</evidence>
<keyword evidence="5 10" id="KW-0443">Lipid metabolism</keyword>
<comment type="caution">
    <text evidence="11">The sequence shown here is derived from an EMBL/GenBank/DDBJ whole genome shotgun (WGS) entry which is preliminary data.</text>
</comment>
<dbReference type="PIRSF" id="PIRSF002465">
    <property type="entry name" value="Phsphlp_syn_PlsX"/>
    <property type="match status" value="1"/>
</dbReference>
<keyword evidence="2 10" id="KW-0963">Cytoplasm</keyword>
<comment type="similarity">
    <text evidence="10">Belongs to the PlsX family.</text>
</comment>
<comment type="pathway">
    <text evidence="10">Lipid metabolism; phospholipid metabolism.</text>
</comment>
<evidence type="ECO:0000256" key="7">
    <source>
        <dbReference type="ARBA" id="ARBA00023264"/>
    </source>
</evidence>
<keyword evidence="3 10" id="KW-0444">Lipid biosynthesis</keyword>
<dbReference type="UniPathway" id="UPA00085"/>
<dbReference type="PATRIC" id="fig|1304275.5.peg.2561"/>
<evidence type="ECO:0000256" key="8">
    <source>
        <dbReference type="ARBA" id="ARBA00024069"/>
    </source>
</evidence>
<dbReference type="HAMAP" id="MF_00019">
    <property type="entry name" value="PlsX"/>
    <property type="match status" value="1"/>
</dbReference>
<evidence type="ECO:0000256" key="2">
    <source>
        <dbReference type="ARBA" id="ARBA00022490"/>
    </source>
</evidence>
<dbReference type="InterPro" id="IPR003664">
    <property type="entry name" value="FA_synthesis"/>
</dbReference>
<organism evidence="11 12">
    <name type="scientific">Salinisphaera hydrothermalis (strain C41B8)</name>
    <dbReference type="NCBI Taxonomy" id="1304275"/>
    <lineage>
        <taxon>Bacteria</taxon>
        <taxon>Pseudomonadati</taxon>
        <taxon>Pseudomonadota</taxon>
        <taxon>Gammaproteobacteria</taxon>
        <taxon>Salinisphaerales</taxon>
        <taxon>Salinisphaeraceae</taxon>
        <taxon>Salinisphaera</taxon>
    </lineage>
</organism>
<dbReference type="SUPFAM" id="SSF53659">
    <property type="entry name" value="Isocitrate/Isopropylmalate dehydrogenase-like"/>
    <property type="match status" value="1"/>
</dbReference>
<dbReference type="AlphaFoldDB" id="A0A084IJM1"/>
<keyword evidence="4 10" id="KW-0808">Transferase</keyword>
<name>A0A084IJM1_SALHC</name>
<evidence type="ECO:0000256" key="3">
    <source>
        <dbReference type="ARBA" id="ARBA00022516"/>
    </source>
</evidence>
<protein>
    <recommendedName>
        <fullName evidence="8 10">Phosphate acyltransferase</fullName>
        <ecNumber evidence="8 10">2.3.1.274</ecNumber>
    </recommendedName>
    <alternativeName>
        <fullName evidence="10">Acyl-ACP phosphotransacylase</fullName>
    </alternativeName>
    <alternativeName>
        <fullName evidence="10">Acyl-[acyl-carrier-protein]--phosphate acyltransferase</fullName>
    </alternativeName>
    <alternativeName>
        <fullName evidence="10">Phosphate-acyl-ACP acyltransferase</fullName>
    </alternativeName>
</protein>
<dbReference type="Proteomes" id="UP000028302">
    <property type="component" value="Unassembled WGS sequence"/>
</dbReference>
<evidence type="ECO:0000313" key="11">
    <source>
        <dbReference type="EMBL" id="KEZ76905.1"/>
    </source>
</evidence>
<keyword evidence="7 10" id="KW-1208">Phospholipid metabolism</keyword>
<reference evidence="11 12" key="1">
    <citation type="submission" date="2013-03" db="EMBL/GenBank/DDBJ databases">
        <title>Salinisphaera hydrothermalis C41B8 Genome Sequencing.</title>
        <authorList>
            <person name="Li C."/>
            <person name="Lai Q."/>
            <person name="Shao Z."/>
        </authorList>
    </citation>
    <scope>NUCLEOTIDE SEQUENCE [LARGE SCALE GENOMIC DNA]</scope>
    <source>
        <strain evidence="11 12">C41B8</strain>
    </source>
</reference>
<dbReference type="GO" id="GO:0008654">
    <property type="term" value="P:phospholipid biosynthetic process"/>
    <property type="evidence" value="ECO:0007669"/>
    <property type="project" value="UniProtKB-KW"/>
</dbReference>
<keyword evidence="11" id="KW-0012">Acyltransferase</keyword>
<dbReference type="GO" id="GO:0043811">
    <property type="term" value="F:phosphate:acyl-[acyl carrier protein] acyltransferase activity"/>
    <property type="evidence" value="ECO:0007669"/>
    <property type="project" value="UniProtKB-UniRule"/>
</dbReference>